<dbReference type="Pfam" id="PF00581">
    <property type="entry name" value="Rhodanese"/>
    <property type="match status" value="1"/>
</dbReference>
<dbReference type="CTD" id="55773"/>
<dbReference type="Gene3D" id="3.40.250.10">
    <property type="entry name" value="Rhodanese-like domain"/>
    <property type="match status" value="1"/>
</dbReference>
<protein>
    <recommendedName>
        <fullName evidence="2">TBC1 domain family member 23</fullName>
    </recommendedName>
</protein>
<comment type="subcellular location">
    <subcellularLocation>
        <location evidence="1">Golgi apparatus</location>
        <location evidence="1">trans-Golgi network</location>
    </subcellularLocation>
</comment>
<dbReference type="AlphaFoldDB" id="A0A8B7ZZQ9"/>
<reference evidence="8" key="1">
    <citation type="submission" date="2025-08" db="UniProtKB">
        <authorList>
            <consortium name="RefSeq"/>
        </authorList>
    </citation>
    <scope>IDENTIFICATION</scope>
</reference>
<organism evidence="7 8">
    <name type="scientific">Acanthaster planci</name>
    <name type="common">Crown-of-thorns starfish</name>
    <dbReference type="NCBI Taxonomy" id="133434"/>
    <lineage>
        <taxon>Eukaryota</taxon>
        <taxon>Metazoa</taxon>
        <taxon>Echinodermata</taxon>
        <taxon>Eleutherozoa</taxon>
        <taxon>Asterozoa</taxon>
        <taxon>Asteroidea</taxon>
        <taxon>Valvatacea</taxon>
        <taxon>Valvatida</taxon>
        <taxon>Acanthasteridae</taxon>
        <taxon>Acanthaster</taxon>
    </lineage>
</organism>
<dbReference type="RefSeq" id="XP_022109071.1">
    <property type="nucleotide sequence ID" value="XM_022253379.1"/>
</dbReference>
<accession>A0A8B7ZZQ9</accession>
<evidence type="ECO:0000313" key="7">
    <source>
        <dbReference type="Proteomes" id="UP000694845"/>
    </source>
</evidence>
<dbReference type="OrthoDB" id="73307at2759"/>
<dbReference type="GeneID" id="110989192"/>
<evidence type="ECO:0000256" key="2">
    <source>
        <dbReference type="ARBA" id="ARBA00014207"/>
    </source>
</evidence>
<dbReference type="SUPFAM" id="SSF47923">
    <property type="entry name" value="Ypt/Rab-GAP domain of gyp1p"/>
    <property type="match status" value="1"/>
</dbReference>
<dbReference type="InterPro" id="IPR039755">
    <property type="entry name" value="TBC1D23"/>
</dbReference>
<dbReference type="GO" id="GO:0005829">
    <property type="term" value="C:cytosol"/>
    <property type="evidence" value="ECO:0007669"/>
    <property type="project" value="GOC"/>
</dbReference>
<dbReference type="Pfam" id="PF00566">
    <property type="entry name" value="RabGAP-TBC"/>
    <property type="match status" value="1"/>
</dbReference>
<dbReference type="GO" id="GO:0099041">
    <property type="term" value="P:vesicle tethering to Golgi"/>
    <property type="evidence" value="ECO:0007669"/>
    <property type="project" value="TreeGrafter"/>
</dbReference>
<feature type="domain" description="Rab-GAP TBC" evidence="5">
    <location>
        <begin position="36"/>
        <end position="217"/>
    </location>
</feature>
<dbReference type="InterPro" id="IPR036873">
    <property type="entry name" value="Rhodanese-like_dom_sf"/>
</dbReference>
<evidence type="ECO:0000259" key="5">
    <source>
        <dbReference type="PROSITE" id="PS50086"/>
    </source>
</evidence>
<dbReference type="KEGG" id="aplc:110989192"/>
<evidence type="ECO:0000256" key="1">
    <source>
        <dbReference type="ARBA" id="ARBA00004601"/>
    </source>
</evidence>
<evidence type="ECO:0000256" key="4">
    <source>
        <dbReference type="ARBA" id="ARBA00023034"/>
    </source>
</evidence>
<dbReference type="PROSITE" id="PS50086">
    <property type="entry name" value="TBC_RABGAP"/>
    <property type="match status" value="1"/>
</dbReference>
<dbReference type="Pfam" id="PF19430">
    <property type="entry name" value="TBC1D23_C"/>
    <property type="match status" value="1"/>
</dbReference>
<dbReference type="CDD" id="cd20788">
    <property type="entry name" value="TBC1D23_C-like"/>
    <property type="match status" value="1"/>
</dbReference>
<dbReference type="InterPro" id="IPR035969">
    <property type="entry name" value="Rab-GAP_TBC_sf"/>
</dbReference>
<dbReference type="GO" id="GO:0005802">
    <property type="term" value="C:trans-Golgi network"/>
    <property type="evidence" value="ECO:0007669"/>
    <property type="project" value="TreeGrafter"/>
</dbReference>
<sequence>MAECENEDTSWHAELEAALLEGCDFGTLRNICQGRQIPNQYSTTCWKICLNVVGKGDALASFDGIFDLPEQELIRNDCKEFIEKFDNSDEEKLSLSSDLESVITLYCKSKNAKYVHSNGWLDVLGPLVALRMERADLYNCFYAVMSKYVPRDNSKDSKMYQLFRLLLMYHEPQLCNFLDTKKIFPDAYTSVWFSSLFASNCSLEVLQIMWSLYFLQADAFLSFFLGLIILVNAKDHILTELENESREAIAEALASFPNQLEADDVEDFFSLAQYYASKTPQSFRRDYQSIYGSTLSNAKESLSPDLSGALCLQVNPSELLQAIQQGPNDSVSYFVVDCRPAEQYNRCHLATAFHLDADLMLQQPTEFASAVKALFTTQRQAIAAESQAAGEHLCFLGSGREEEDQYLHMVVANFLQKKTQYVSIVAGGFTALLKLIEKESSSSSADQSLKSCIISQPERAGSDDSGIGDSPQKLSEKGAALMGRLTSTFKTKSAEMKDRMVEFIKNEAVNEDRHVSSLDTGKRYRGNKMQNVFSIGDEEEEADSFGSAASSDEERKELVKTDTWLKKPDILAAYQCQEVKDNGHTYPSNMLVTKTHLYVLRDKADSRGFSYIVARRALADVVRITSKKRCPELITFRYGKYSGGGSSEETEVYAVDRLYLPLASEATKLVKRLIMNVLEPPGTGNGTAASADPAT</sequence>
<evidence type="ECO:0000313" key="8">
    <source>
        <dbReference type="RefSeq" id="XP_022109071.1"/>
    </source>
</evidence>
<dbReference type="Gene3D" id="1.10.472.80">
    <property type="entry name" value="Ypt/Rab-GAP domain of gyp1p, domain 3"/>
    <property type="match status" value="1"/>
</dbReference>
<dbReference type="InterPro" id="IPR000195">
    <property type="entry name" value="Rab-GAP-TBC_dom"/>
</dbReference>
<gene>
    <name evidence="8" type="primary">LOC110989192</name>
</gene>
<feature type="domain" description="Rhodanese" evidence="6">
    <location>
        <begin position="329"/>
        <end position="441"/>
    </location>
</feature>
<dbReference type="SMART" id="SM00164">
    <property type="entry name" value="TBC"/>
    <property type="match status" value="1"/>
</dbReference>
<dbReference type="PANTHER" id="PTHR13297:SF5">
    <property type="entry name" value="TBC1 DOMAIN FAMILY MEMBER 23"/>
    <property type="match status" value="1"/>
</dbReference>
<keyword evidence="4" id="KW-0333">Golgi apparatus</keyword>
<evidence type="ECO:0000256" key="3">
    <source>
        <dbReference type="ARBA" id="ARBA00022473"/>
    </source>
</evidence>
<dbReference type="InterPro" id="IPR001763">
    <property type="entry name" value="Rhodanese-like_dom"/>
</dbReference>
<name>A0A8B7ZZQ9_ACAPL</name>
<proteinExistence type="predicted"/>
<dbReference type="GO" id="GO:0042147">
    <property type="term" value="P:retrograde transport, endosome to Golgi"/>
    <property type="evidence" value="ECO:0007669"/>
    <property type="project" value="InterPro"/>
</dbReference>
<dbReference type="InterPro" id="IPR045799">
    <property type="entry name" value="TBC1D23_C"/>
</dbReference>
<keyword evidence="7" id="KW-1185">Reference proteome</keyword>
<dbReference type="SUPFAM" id="SSF52821">
    <property type="entry name" value="Rhodanese/Cell cycle control phosphatase"/>
    <property type="match status" value="1"/>
</dbReference>
<evidence type="ECO:0000259" key="6">
    <source>
        <dbReference type="PROSITE" id="PS50206"/>
    </source>
</evidence>
<dbReference type="PANTHER" id="PTHR13297">
    <property type="entry name" value="TBC1 DOMAIN FAMILY MEMBER 23-RELATED"/>
    <property type="match status" value="1"/>
</dbReference>
<keyword evidence="3" id="KW-0217">Developmental protein</keyword>
<dbReference type="PROSITE" id="PS50206">
    <property type="entry name" value="RHODANESE_3"/>
    <property type="match status" value="1"/>
</dbReference>
<dbReference type="Proteomes" id="UP000694845">
    <property type="component" value="Unplaced"/>
</dbReference>